<evidence type="ECO:0000313" key="3">
    <source>
        <dbReference type="Proteomes" id="UP000034350"/>
    </source>
</evidence>
<sequence length="42" mass="4952">YAIPFKTGLKLDTCFLCLNYVYMSLCMYVLFIIEHCTLLIIK</sequence>
<comment type="caution">
    <text evidence="2">The sequence shown here is derived from an EMBL/GenBank/DDBJ whole genome shotgun (WGS) entry which is preliminary data.</text>
</comment>
<keyword evidence="1" id="KW-1133">Transmembrane helix</keyword>
<dbReference type="GeneID" id="36318587"/>
<dbReference type="AlphaFoldDB" id="A0A0F9YNA5"/>
<name>A0A0F9YNA5_9MICR</name>
<evidence type="ECO:0000256" key="1">
    <source>
        <dbReference type="SAM" id="Phobius"/>
    </source>
</evidence>
<accession>A0A0F9YNA5</accession>
<keyword evidence="1" id="KW-0812">Transmembrane</keyword>
<protein>
    <submittedName>
        <fullName evidence="2">Uncharacterized protein</fullName>
    </submittedName>
</protein>
<proteinExistence type="predicted"/>
<keyword evidence="1" id="KW-0472">Membrane</keyword>
<organism evidence="2 3">
    <name type="scientific">Vairimorpha ceranae</name>
    <dbReference type="NCBI Taxonomy" id="40302"/>
    <lineage>
        <taxon>Eukaryota</taxon>
        <taxon>Fungi</taxon>
        <taxon>Fungi incertae sedis</taxon>
        <taxon>Microsporidia</taxon>
        <taxon>Nosematidae</taxon>
        <taxon>Vairimorpha</taxon>
    </lineage>
</organism>
<keyword evidence="3" id="KW-1185">Reference proteome</keyword>
<dbReference type="Proteomes" id="UP000034350">
    <property type="component" value="Unassembled WGS sequence"/>
</dbReference>
<gene>
    <name evidence="2" type="ORF">AAJ76_1030002</name>
</gene>
<feature type="transmembrane region" description="Helical" evidence="1">
    <location>
        <begin position="20"/>
        <end position="41"/>
    </location>
</feature>
<feature type="non-terminal residue" evidence="2">
    <location>
        <position position="1"/>
    </location>
</feature>
<dbReference type="EMBL" id="JPQZ01000103">
    <property type="protein sequence ID" value="KKO74192.1"/>
    <property type="molecule type" value="Genomic_DNA"/>
</dbReference>
<reference evidence="2 3" key="1">
    <citation type="journal article" date="2015" name="Environ. Microbiol.">
        <title>Genome analyses suggest the presence of polyploidy and recent human-driven expansions in eight global populations of the honeybee pathogen Nosema ceranae.</title>
        <authorList>
            <person name="Pelin A."/>
            <person name="Selman M."/>
            <person name="Aris-Brosou S."/>
            <person name="Farinelli L."/>
            <person name="Corradi N."/>
        </authorList>
    </citation>
    <scope>NUCLEOTIDE SEQUENCE [LARGE SCALE GENOMIC DNA]</scope>
    <source>
        <strain evidence="2 3">PA08 1199</strain>
    </source>
</reference>
<dbReference type="VEuPathDB" id="MicrosporidiaDB:AAJ76_1030002"/>
<evidence type="ECO:0000313" key="2">
    <source>
        <dbReference type="EMBL" id="KKO74192.1"/>
    </source>
</evidence>
<dbReference type="RefSeq" id="XP_024329934.1">
    <property type="nucleotide sequence ID" value="XM_024473690.1"/>
</dbReference>